<dbReference type="InterPro" id="IPR003346">
    <property type="entry name" value="Transposase_20"/>
</dbReference>
<feature type="domain" description="Transposase IS116/IS110/IS902 C-terminal" evidence="1">
    <location>
        <begin position="89"/>
        <end position="133"/>
    </location>
</feature>
<gene>
    <name evidence="2" type="ORF">ACETRX_36280</name>
</gene>
<name>A0ABV6ZS95_9HYPH</name>
<evidence type="ECO:0000259" key="1">
    <source>
        <dbReference type="Pfam" id="PF02371"/>
    </source>
</evidence>
<proteinExistence type="predicted"/>
<dbReference type="Pfam" id="PF02371">
    <property type="entry name" value="Transposase_20"/>
    <property type="match status" value="1"/>
</dbReference>
<evidence type="ECO:0000313" key="2">
    <source>
        <dbReference type="EMBL" id="MFC2255065.1"/>
    </source>
</evidence>
<comment type="caution">
    <text evidence="2">The sequence shown here is derived from an EMBL/GenBank/DDBJ whole genome shotgun (WGS) entry which is preliminary data.</text>
</comment>
<dbReference type="PANTHER" id="PTHR33055">
    <property type="entry name" value="TRANSPOSASE FOR INSERTION SEQUENCE ELEMENT IS1111A"/>
    <property type="match status" value="1"/>
</dbReference>
<sequence length="143" mass="15634">MKAKSQAMITLKTLIINAPEELRAALEQIKGPITLIRHIAALRPGDMTSPAASAKASMRAIARRWLALHEEIQIHEQELERMVREKAPKLMKAHGISTMTMAEVLILVGDNPERIKSEAALAKLCGICPIPAQPQAARQTACV</sequence>
<dbReference type="Proteomes" id="UP001595190">
    <property type="component" value="Unassembled WGS sequence"/>
</dbReference>
<protein>
    <submittedName>
        <fullName evidence="2">Transposase</fullName>
    </submittedName>
</protein>
<dbReference type="InterPro" id="IPR047650">
    <property type="entry name" value="Transpos_IS110"/>
</dbReference>
<dbReference type="RefSeq" id="WP_394315640.1">
    <property type="nucleotide sequence ID" value="NZ_JBHGPK010000068.1"/>
</dbReference>
<evidence type="ECO:0000313" key="3">
    <source>
        <dbReference type="Proteomes" id="UP001595190"/>
    </source>
</evidence>
<dbReference type="PANTHER" id="PTHR33055:SF3">
    <property type="entry name" value="PUTATIVE TRANSPOSASE FOR IS117-RELATED"/>
    <property type="match status" value="1"/>
</dbReference>
<reference evidence="2 3" key="1">
    <citation type="submission" date="2024-09" db="EMBL/GenBank/DDBJ databases">
        <title>Description of Labrys sedimenti sp. nov., isolated from a diclofenac-degrading enrichment culture, and genome-based reclassification of Labrys portucalensis as a later heterotypic synonym of Labrys neptuniae.</title>
        <authorList>
            <person name="Tancsics A."/>
            <person name="Csepanyi A."/>
        </authorList>
    </citation>
    <scope>NUCLEOTIDE SEQUENCE [LARGE SCALE GENOMIC DNA]</scope>
    <source>
        <strain evidence="2 3">LMG 23412</strain>
    </source>
</reference>
<organism evidence="2 3">
    <name type="scientific">Labrys neptuniae</name>
    <dbReference type="NCBI Taxonomy" id="376174"/>
    <lineage>
        <taxon>Bacteria</taxon>
        <taxon>Pseudomonadati</taxon>
        <taxon>Pseudomonadota</taxon>
        <taxon>Alphaproteobacteria</taxon>
        <taxon>Hyphomicrobiales</taxon>
        <taxon>Xanthobacteraceae</taxon>
        <taxon>Labrys</taxon>
    </lineage>
</organism>
<dbReference type="EMBL" id="JBHGPK010000068">
    <property type="protein sequence ID" value="MFC2255065.1"/>
    <property type="molecule type" value="Genomic_DNA"/>
</dbReference>
<accession>A0ABV6ZS95</accession>